<feature type="compositionally biased region" description="Basic and acidic residues" evidence="1">
    <location>
        <begin position="209"/>
        <end position="218"/>
    </location>
</feature>
<comment type="caution">
    <text evidence="2">The sequence shown here is derived from an EMBL/GenBank/DDBJ whole genome shotgun (WGS) entry which is preliminary data.</text>
</comment>
<sequence length="237" mass="27126">MRTHSSYAYASDTHRHASSAYKRQHSILFSSHLLPSSFLSPNQMAPRKVYPPPSRFSRRLVALKARQARDEAGPANVAPHDNEVVEINSDSDLEQIPEYVPGEGAEIEEEDEEVPEYVPDAEPMGEEEDPEEDPEEDTKEDPEEEPEEDPEEDPEEEPEDPEEGLEEDPEEKQEEEPQEEQPEAMEQDEEEGGQEMAFGWANQEEEKEDINLLDHDDFMDYWEFAPPPSPASDDDDD</sequence>
<organism evidence="2 3">
    <name type="scientific">Stylosanthes scabra</name>
    <dbReference type="NCBI Taxonomy" id="79078"/>
    <lineage>
        <taxon>Eukaryota</taxon>
        <taxon>Viridiplantae</taxon>
        <taxon>Streptophyta</taxon>
        <taxon>Embryophyta</taxon>
        <taxon>Tracheophyta</taxon>
        <taxon>Spermatophyta</taxon>
        <taxon>Magnoliopsida</taxon>
        <taxon>eudicotyledons</taxon>
        <taxon>Gunneridae</taxon>
        <taxon>Pentapetalae</taxon>
        <taxon>rosids</taxon>
        <taxon>fabids</taxon>
        <taxon>Fabales</taxon>
        <taxon>Fabaceae</taxon>
        <taxon>Papilionoideae</taxon>
        <taxon>50 kb inversion clade</taxon>
        <taxon>dalbergioids sensu lato</taxon>
        <taxon>Dalbergieae</taxon>
        <taxon>Pterocarpus clade</taxon>
        <taxon>Stylosanthes</taxon>
    </lineage>
</organism>
<gene>
    <name evidence="2" type="ORF">PIB30_025379</name>
</gene>
<evidence type="ECO:0000256" key="1">
    <source>
        <dbReference type="SAM" id="MobiDB-lite"/>
    </source>
</evidence>
<protein>
    <submittedName>
        <fullName evidence="2">Uncharacterized protein</fullName>
    </submittedName>
</protein>
<feature type="compositionally biased region" description="Acidic residues" evidence="1">
    <location>
        <begin position="105"/>
        <end position="115"/>
    </location>
</feature>
<evidence type="ECO:0000313" key="3">
    <source>
        <dbReference type="Proteomes" id="UP001341840"/>
    </source>
</evidence>
<dbReference type="EMBL" id="JASCZI010271953">
    <property type="protein sequence ID" value="MED6218288.1"/>
    <property type="molecule type" value="Genomic_DNA"/>
</dbReference>
<dbReference type="Proteomes" id="UP001341840">
    <property type="component" value="Unassembled WGS sequence"/>
</dbReference>
<reference evidence="2 3" key="1">
    <citation type="journal article" date="2023" name="Plants (Basel)">
        <title>Bridging the Gap: Combining Genomics and Transcriptomics Approaches to Understand Stylosanthes scabra, an Orphan Legume from the Brazilian Caatinga.</title>
        <authorList>
            <person name="Ferreira-Neto J.R.C."/>
            <person name="da Silva M.D."/>
            <person name="Binneck E."/>
            <person name="de Melo N.F."/>
            <person name="da Silva R.H."/>
            <person name="de Melo A.L.T.M."/>
            <person name="Pandolfi V."/>
            <person name="Bustamante F.O."/>
            <person name="Brasileiro-Vidal A.C."/>
            <person name="Benko-Iseppon A.M."/>
        </authorList>
    </citation>
    <scope>NUCLEOTIDE SEQUENCE [LARGE SCALE GENOMIC DNA]</scope>
    <source>
        <tissue evidence="2">Leaves</tissue>
    </source>
</reference>
<feature type="region of interest" description="Disordered" evidence="1">
    <location>
        <begin position="65"/>
        <end position="237"/>
    </location>
</feature>
<proteinExistence type="predicted"/>
<feature type="compositionally biased region" description="Acidic residues" evidence="1">
    <location>
        <begin position="123"/>
        <end position="193"/>
    </location>
</feature>
<accession>A0ABU6ZBK8</accession>
<name>A0ABU6ZBK8_9FABA</name>
<evidence type="ECO:0000313" key="2">
    <source>
        <dbReference type="EMBL" id="MED6218288.1"/>
    </source>
</evidence>
<keyword evidence="3" id="KW-1185">Reference proteome</keyword>